<proteinExistence type="predicted"/>
<evidence type="ECO:0000313" key="1">
    <source>
        <dbReference type="EMBL" id="KAG8057667.1"/>
    </source>
</evidence>
<gene>
    <name evidence="1" type="ORF">GUJ93_ZPchr0002g24761</name>
</gene>
<dbReference type="AlphaFoldDB" id="A0A8J5S3S9"/>
<dbReference type="EMBL" id="JAAALK010000287">
    <property type="protein sequence ID" value="KAG8057667.1"/>
    <property type="molecule type" value="Genomic_DNA"/>
</dbReference>
<name>A0A8J5S3S9_ZIZPA</name>
<comment type="caution">
    <text evidence="1">The sequence shown here is derived from an EMBL/GenBank/DDBJ whole genome shotgun (WGS) entry which is preliminary data.</text>
</comment>
<dbReference type="Proteomes" id="UP000729402">
    <property type="component" value="Unassembled WGS sequence"/>
</dbReference>
<keyword evidence="2" id="KW-1185">Reference proteome</keyword>
<reference evidence="1" key="1">
    <citation type="journal article" date="2021" name="bioRxiv">
        <title>Whole Genome Assembly and Annotation of Northern Wild Rice, Zizania palustris L., Supports a Whole Genome Duplication in the Zizania Genus.</title>
        <authorList>
            <person name="Haas M."/>
            <person name="Kono T."/>
            <person name="Macchietto M."/>
            <person name="Millas R."/>
            <person name="McGilp L."/>
            <person name="Shao M."/>
            <person name="Duquette J."/>
            <person name="Hirsch C.N."/>
            <person name="Kimball J."/>
        </authorList>
    </citation>
    <scope>NUCLEOTIDE SEQUENCE</scope>
    <source>
        <tissue evidence="1">Fresh leaf tissue</tissue>
    </source>
</reference>
<evidence type="ECO:0000313" key="2">
    <source>
        <dbReference type="Proteomes" id="UP000729402"/>
    </source>
</evidence>
<sequence>MVMVRENILTLPLPPPLPTPLSKPGRGGGSGGLAPLPVYVSNHYYALTNSDLDTLFSRVARATVAAG</sequence>
<protein>
    <submittedName>
        <fullName evidence="1">Uncharacterized protein</fullName>
    </submittedName>
</protein>
<reference evidence="1" key="2">
    <citation type="submission" date="2021-02" db="EMBL/GenBank/DDBJ databases">
        <authorList>
            <person name="Kimball J.A."/>
            <person name="Haas M.W."/>
            <person name="Macchietto M."/>
            <person name="Kono T."/>
            <person name="Duquette J."/>
            <person name="Shao M."/>
        </authorList>
    </citation>
    <scope>NUCLEOTIDE SEQUENCE</scope>
    <source>
        <tissue evidence="1">Fresh leaf tissue</tissue>
    </source>
</reference>
<organism evidence="1 2">
    <name type="scientific">Zizania palustris</name>
    <name type="common">Northern wild rice</name>
    <dbReference type="NCBI Taxonomy" id="103762"/>
    <lineage>
        <taxon>Eukaryota</taxon>
        <taxon>Viridiplantae</taxon>
        <taxon>Streptophyta</taxon>
        <taxon>Embryophyta</taxon>
        <taxon>Tracheophyta</taxon>
        <taxon>Spermatophyta</taxon>
        <taxon>Magnoliopsida</taxon>
        <taxon>Liliopsida</taxon>
        <taxon>Poales</taxon>
        <taxon>Poaceae</taxon>
        <taxon>BOP clade</taxon>
        <taxon>Oryzoideae</taxon>
        <taxon>Oryzeae</taxon>
        <taxon>Zizaniinae</taxon>
        <taxon>Zizania</taxon>
    </lineage>
</organism>
<accession>A0A8J5S3S9</accession>